<dbReference type="OrthoDB" id="2678913at2759"/>
<feature type="compositionally biased region" description="Pro residues" evidence="2">
    <location>
        <begin position="105"/>
        <end position="116"/>
    </location>
</feature>
<feature type="region of interest" description="Disordered" evidence="2">
    <location>
        <begin position="24"/>
        <end position="169"/>
    </location>
</feature>
<organism evidence="3 4">
    <name type="scientific">Dentipellis fragilis</name>
    <dbReference type="NCBI Taxonomy" id="205917"/>
    <lineage>
        <taxon>Eukaryota</taxon>
        <taxon>Fungi</taxon>
        <taxon>Dikarya</taxon>
        <taxon>Basidiomycota</taxon>
        <taxon>Agaricomycotina</taxon>
        <taxon>Agaricomycetes</taxon>
        <taxon>Russulales</taxon>
        <taxon>Hericiaceae</taxon>
        <taxon>Dentipellis</taxon>
    </lineage>
</organism>
<name>A0A4Y9XKB2_9AGAM</name>
<dbReference type="GO" id="GO:0003677">
    <property type="term" value="F:DNA binding"/>
    <property type="evidence" value="ECO:0007669"/>
    <property type="project" value="UniProtKB-KW"/>
</dbReference>
<evidence type="ECO:0000313" key="3">
    <source>
        <dbReference type="EMBL" id="TFY50102.1"/>
    </source>
</evidence>
<dbReference type="EMBL" id="SEOQ01002015">
    <property type="protein sequence ID" value="TFY50102.1"/>
    <property type="molecule type" value="Genomic_DNA"/>
</dbReference>
<keyword evidence="4" id="KW-1185">Reference proteome</keyword>
<protein>
    <recommendedName>
        <fullName evidence="5">Core-binding (CB) domain-containing protein</fullName>
    </recommendedName>
</protein>
<feature type="compositionally biased region" description="Low complexity" evidence="2">
    <location>
        <begin position="60"/>
        <end position="98"/>
    </location>
</feature>
<feature type="compositionally biased region" description="Polar residues" evidence="2">
    <location>
        <begin position="123"/>
        <end position="132"/>
    </location>
</feature>
<sequence>METTPAWLKDGEMVGVGRGMSTAFSSAYTSSWPPTTGSSPPAMSAVRTTQQTGHREGTIPPDTSSSHLSQSLLSWSRSSPISTPPSTQASPAPAAIQPEMCLDAPAPPQGSRPLPPRAVETSGAHTSSQSSIGLERHGNPSCLGSNRPRPVAAQRSAAPRQPLLPSALRPPCRARERLKLWKPAHPSALAAPLTEQDIERVFAVLGVAWQDSTLETYGSGLYAYHTFCDERRVPEDMRAPAHEDILTTFLAGLAGIYAKSTITNYFAGIRAWHLLHRQPWHFDAARLDLLIRGAIALAPPTSKRPPRDPYTIQDLLAIHRQLRLEQPLDAAVWAAATSLFYGIARTGELIVRAASGPFIFAPSRYPTPQDVSNHQDSDGHSITNIRLPWSKSMRNGVQECIFWAPQADTSDPAAALRNHQLVNAPQPGEHLFAYKDARGQRIPLTKHKFTMRLRSACLAAGVIYKSGHGFRIGGTLW</sequence>
<dbReference type="Proteomes" id="UP000298327">
    <property type="component" value="Unassembled WGS sequence"/>
</dbReference>
<dbReference type="STRING" id="205917.A0A4Y9XKB2"/>
<dbReference type="AlphaFoldDB" id="A0A4Y9XKB2"/>
<dbReference type="InterPro" id="IPR010998">
    <property type="entry name" value="Integrase_recombinase_N"/>
</dbReference>
<proteinExistence type="predicted"/>
<accession>A0A4Y9XKB2</accession>
<comment type="caution">
    <text evidence="3">The sequence shown here is derived from an EMBL/GenBank/DDBJ whole genome shotgun (WGS) entry which is preliminary data.</text>
</comment>
<evidence type="ECO:0000256" key="1">
    <source>
        <dbReference type="ARBA" id="ARBA00023125"/>
    </source>
</evidence>
<feature type="non-terminal residue" evidence="3">
    <location>
        <position position="477"/>
    </location>
</feature>
<keyword evidence="1" id="KW-0238">DNA-binding</keyword>
<dbReference type="Gene3D" id="1.10.150.130">
    <property type="match status" value="1"/>
</dbReference>
<reference evidence="3 4" key="1">
    <citation type="submission" date="2019-02" db="EMBL/GenBank/DDBJ databases">
        <title>Genome sequencing of the rare red list fungi Dentipellis fragilis.</title>
        <authorList>
            <person name="Buettner E."/>
            <person name="Kellner H."/>
        </authorList>
    </citation>
    <scope>NUCLEOTIDE SEQUENCE [LARGE SCALE GENOMIC DNA]</scope>
    <source>
        <strain evidence="3 4">DSM 105465</strain>
    </source>
</reference>
<gene>
    <name evidence="3" type="ORF">EVG20_g11716</name>
</gene>
<evidence type="ECO:0000256" key="2">
    <source>
        <dbReference type="SAM" id="MobiDB-lite"/>
    </source>
</evidence>
<dbReference type="SUPFAM" id="SSF47823">
    <property type="entry name" value="lambda integrase-like, N-terminal domain"/>
    <property type="match status" value="1"/>
</dbReference>
<feature type="compositionally biased region" description="Low complexity" evidence="2">
    <location>
        <begin position="29"/>
        <end position="41"/>
    </location>
</feature>
<evidence type="ECO:0008006" key="5">
    <source>
        <dbReference type="Google" id="ProtNLM"/>
    </source>
</evidence>
<evidence type="ECO:0000313" key="4">
    <source>
        <dbReference type="Proteomes" id="UP000298327"/>
    </source>
</evidence>